<sequence>MLISHLFILDTSQTLVTVYTWNHKNFSFNALPNGPHIQTSDVIINVVPGDFNYDGLLDVMVMTQQSPGSSKEIKLTAYFGNGIDGFDQHSTSLPSASDTMPMLVDLNGDMRLDVLGYASGNTQPLSAWINTGNDESSRPVYNLTSTANLFDSASLSQCKWASPHSNAFVDLDGDCLADLVFVCEGSFGRKSVQIWTNHRDKGFHLAQSFALPANAGPLAFADMDGNGSIDLVFTTCDGHGCAIHTVYNQQIGLCSKLDMNPDTSLCRQSQHLCVADPNFKFDLTKPKTENYMVYDLTPVLDASEYVLTQDTAFRGDLPVPVHPGDYNLDGYPDLLITTNKRVLLLQSDLCTAATCPTDAVQAAKRTFSLVVTGADSLAKISSPRHATFFDIDEDGSLDILVLQGSASSKTAQRTPNFVINNYFNDAFFLKGLISNGATPINGSMPKPYGVNFPGGNFKFTVLDTSGKKRVHQVAQLPQSSYLSLQTPYSLFGLGRTNNYIEEMFAGVTRHQEQNYLFYEGVIPNSQLMFLPYQPDHITDSSTWKVELYVHAADYIPWVLASLIVAALVLAVVVAILYWMEKREDERERRKALHIINFDAL</sequence>
<dbReference type="AlphaFoldDB" id="A0A1X2GDD0"/>
<evidence type="ECO:0000313" key="10">
    <source>
        <dbReference type="EMBL" id="ORX51249.1"/>
    </source>
</evidence>
<evidence type="ECO:0000256" key="8">
    <source>
        <dbReference type="SAM" id="Phobius"/>
    </source>
</evidence>
<evidence type="ECO:0000313" key="11">
    <source>
        <dbReference type="Proteomes" id="UP000242146"/>
    </source>
</evidence>
<dbReference type="Pfam" id="PF23122">
    <property type="entry name" value="C2_ITFG1"/>
    <property type="match status" value="1"/>
</dbReference>
<dbReference type="Proteomes" id="UP000242146">
    <property type="component" value="Unassembled WGS sequence"/>
</dbReference>
<reference evidence="10 11" key="1">
    <citation type="submission" date="2016-07" db="EMBL/GenBank/DDBJ databases">
        <title>Pervasive Adenine N6-methylation of Active Genes in Fungi.</title>
        <authorList>
            <consortium name="DOE Joint Genome Institute"/>
            <person name="Mondo S.J."/>
            <person name="Dannebaum R.O."/>
            <person name="Kuo R.C."/>
            <person name="Labutti K."/>
            <person name="Haridas S."/>
            <person name="Kuo A."/>
            <person name="Salamov A."/>
            <person name="Ahrendt S.R."/>
            <person name="Lipzen A."/>
            <person name="Sullivan W."/>
            <person name="Andreopoulos W.B."/>
            <person name="Clum A."/>
            <person name="Lindquist E."/>
            <person name="Daum C."/>
            <person name="Ramamoorthy G.K."/>
            <person name="Gryganskyi A."/>
            <person name="Culley D."/>
            <person name="Magnuson J.K."/>
            <person name="James T.Y."/>
            <person name="O'Malley M.A."/>
            <person name="Stajich J.E."/>
            <person name="Spatafora J.W."/>
            <person name="Visel A."/>
            <person name="Grigoriev I.V."/>
        </authorList>
    </citation>
    <scope>NUCLEOTIDE SEQUENCE [LARGE SCALE GENOMIC DNA]</scope>
    <source>
        <strain evidence="10 11">NRRL 3301</strain>
    </source>
</reference>
<dbReference type="InterPro" id="IPR028994">
    <property type="entry name" value="Integrin_alpha_N"/>
</dbReference>
<evidence type="ECO:0000256" key="1">
    <source>
        <dbReference type="ARBA" id="ARBA00004479"/>
    </source>
</evidence>
<dbReference type="SUPFAM" id="SSF69318">
    <property type="entry name" value="Integrin alpha N-terminal domain"/>
    <property type="match status" value="1"/>
</dbReference>
<feature type="domain" description="T-cell immunomodulatory protein TIP C2" evidence="9">
    <location>
        <begin position="447"/>
        <end position="548"/>
    </location>
</feature>
<evidence type="ECO:0000259" key="9">
    <source>
        <dbReference type="Pfam" id="PF23122"/>
    </source>
</evidence>
<keyword evidence="5 8" id="KW-1133">Transmembrane helix</keyword>
<dbReference type="InterPro" id="IPR013517">
    <property type="entry name" value="FG-GAP"/>
</dbReference>
<organism evidence="10 11">
    <name type="scientific">Hesseltinella vesiculosa</name>
    <dbReference type="NCBI Taxonomy" id="101127"/>
    <lineage>
        <taxon>Eukaryota</taxon>
        <taxon>Fungi</taxon>
        <taxon>Fungi incertae sedis</taxon>
        <taxon>Mucoromycota</taxon>
        <taxon>Mucoromycotina</taxon>
        <taxon>Mucoromycetes</taxon>
        <taxon>Mucorales</taxon>
        <taxon>Cunninghamellaceae</taxon>
        <taxon>Hesseltinella</taxon>
    </lineage>
</organism>
<dbReference type="GO" id="GO:0005886">
    <property type="term" value="C:plasma membrane"/>
    <property type="evidence" value="ECO:0007669"/>
    <property type="project" value="TreeGrafter"/>
</dbReference>
<dbReference type="EMBL" id="MCGT01000021">
    <property type="protein sequence ID" value="ORX51249.1"/>
    <property type="molecule type" value="Genomic_DNA"/>
</dbReference>
<accession>A0A1X2GDD0</accession>
<proteinExistence type="inferred from homology"/>
<dbReference type="InterPro" id="IPR057089">
    <property type="entry name" value="C2_TIP"/>
</dbReference>
<evidence type="ECO:0000256" key="4">
    <source>
        <dbReference type="ARBA" id="ARBA00022729"/>
    </source>
</evidence>
<protein>
    <recommendedName>
        <fullName evidence="9">T-cell immunomodulatory protein TIP C2 domain-containing protein</fullName>
    </recommendedName>
</protein>
<evidence type="ECO:0000256" key="7">
    <source>
        <dbReference type="ARBA" id="ARBA00023180"/>
    </source>
</evidence>
<keyword evidence="3 8" id="KW-0812">Transmembrane</keyword>
<dbReference type="Pfam" id="PF13517">
    <property type="entry name" value="FG-GAP_3"/>
    <property type="match status" value="1"/>
</dbReference>
<gene>
    <name evidence="10" type="ORF">DM01DRAFT_176162</name>
</gene>
<keyword evidence="4" id="KW-0732">Signal</keyword>
<feature type="transmembrane region" description="Helical" evidence="8">
    <location>
        <begin position="554"/>
        <end position="579"/>
    </location>
</feature>
<keyword evidence="11" id="KW-1185">Reference proteome</keyword>
<evidence type="ECO:0000256" key="2">
    <source>
        <dbReference type="ARBA" id="ARBA00006496"/>
    </source>
</evidence>
<comment type="caution">
    <text evidence="10">The sequence shown here is derived from an EMBL/GenBank/DDBJ whole genome shotgun (WGS) entry which is preliminary data.</text>
</comment>
<name>A0A1X2GDD0_9FUNG</name>
<evidence type="ECO:0000256" key="6">
    <source>
        <dbReference type="ARBA" id="ARBA00023136"/>
    </source>
</evidence>
<dbReference type="Gene3D" id="2.130.10.130">
    <property type="entry name" value="Integrin alpha, N-terminal"/>
    <property type="match status" value="1"/>
</dbReference>
<evidence type="ECO:0000256" key="3">
    <source>
        <dbReference type="ARBA" id="ARBA00022692"/>
    </source>
</evidence>
<dbReference type="PANTHER" id="PTHR13412">
    <property type="entry name" value="T-CELL IMMUNOMODULATORY PROTEIN HOMOLOG"/>
    <property type="match status" value="1"/>
</dbReference>
<comment type="similarity">
    <text evidence="2">Belongs to the TIP family.</text>
</comment>
<dbReference type="PANTHER" id="PTHR13412:SF0">
    <property type="entry name" value="T-CELL IMMUNOMODULATORY PROTEIN"/>
    <property type="match status" value="1"/>
</dbReference>
<keyword evidence="7" id="KW-0325">Glycoprotein</keyword>
<dbReference type="OrthoDB" id="10022113at2759"/>
<dbReference type="InterPro" id="IPR024881">
    <property type="entry name" value="Tip"/>
</dbReference>
<comment type="subcellular location">
    <subcellularLocation>
        <location evidence="1">Membrane</location>
        <topology evidence="1">Single-pass type I membrane protein</topology>
    </subcellularLocation>
</comment>
<keyword evidence="6 8" id="KW-0472">Membrane</keyword>
<evidence type="ECO:0000256" key="5">
    <source>
        <dbReference type="ARBA" id="ARBA00022989"/>
    </source>
</evidence>